<evidence type="ECO:0000313" key="4">
    <source>
        <dbReference type="EMBL" id="QDT31336.1"/>
    </source>
</evidence>
<feature type="domain" description="FAS1" evidence="3">
    <location>
        <begin position="25"/>
        <end position="156"/>
    </location>
</feature>
<feature type="region of interest" description="Disordered" evidence="1">
    <location>
        <begin position="296"/>
        <end position="340"/>
    </location>
</feature>
<dbReference type="Pfam" id="PF02469">
    <property type="entry name" value="Fasciclin"/>
    <property type="match status" value="2"/>
</dbReference>
<protein>
    <submittedName>
        <fullName evidence="4">Immunogenic protein MPT70</fullName>
    </submittedName>
</protein>
<gene>
    <name evidence="4" type="ORF">Mal48_05690</name>
</gene>
<accession>A0A517QI70</accession>
<proteinExistence type="predicted"/>
<dbReference type="SMART" id="SM00554">
    <property type="entry name" value="FAS1"/>
    <property type="match status" value="2"/>
</dbReference>
<dbReference type="InterPro" id="IPR050904">
    <property type="entry name" value="Adhesion/Biosynth-related"/>
</dbReference>
<feature type="chain" id="PRO_5021982154" evidence="2">
    <location>
        <begin position="24"/>
        <end position="340"/>
    </location>
</feature>
<dbReference type="FunFam" id="2.30.180.10:FF:000019">
    <property type="entry name" value="Cell surface lipoprotein"/>
    <property type="match status" value="2"/>
</dbReference>
<reference evidence="4 5" key="1">
    <citation type="submission" date="2019-02" db="EMBL/GenBank/DDBJ databases">
        <title>Deep-cultivation of Planctomycetes and their phenomic and genomic characterization uncovers novel biology.</title>
        <authorList>
            <person name="Wiegand S."/>
            <person name="Jogler M."/>
            <person name="Boedeker C."/>
            <person name="Pinto D."/>
            <person name="Vollmers J."/>
            <person name="Rivas-Marin E."/>
            <person name="Kohn T."/>
            <person name="Peeters S.H."/>
            <person name="Heuer A."/>
            <person name="Rast P."/>
            <person name="Oberbeckmann S."/>
            <person name="Bunk B."/>
            <person name="Jeske O."/>
            <person name="Meyerdierks A."/>
            <person name="Storesund J.E."/>
            <person name="Kallscheuer N."/>
            <person name="Luecker S."/>
            <person name="Lage O.M."/>
            <person name="Pohl T."/>
            <person name="Merkel B.J."/>
            <person name="Hornburger P."/>
            <person name="Mueller R.-W."/>
            <person name="Bruemmer F."/>
            <person name="Labrenz M."/>
            <person name="Spormann A.M."/>
            <person name="Op den Camp H."/>
            <person name="Overmann J."/>
            <person name="Amann R."/>
            <person name="Jetten M.S.M."/>
            <person name="Mascher T."/>
            <person name="Medema M.H."/>
            <person name="Devos D.P."/>
            <person name="Kaster A.-K."/>
            <person name="Ovreas L."/>
            <person name="Rohde M."/>
            <person name="Galperin M.Y."/>
            <person name="Jogler C."/>
        </authorList>
    </citation>
    <scope>NUCLEOTIDE SEQUENCE [LARGE SCALE GENOMIC DNA]</scope>
    <source>
        <strain evidence="4 5">Mal48</strain>
    </source>
</reference>
<dbReference type="GO" id="GO:0005615">
    <property type="term" value="C:extracellular space"/>
    <property type="evidence" value="ECO:0007669"/>
    <property type="project" value="TreeGrafter"/>
</dbReference>
<dbReference type="AlphaFoldDB" id="A0A517QI70"/>
<keyword evidence="2" id="KW-0732">Signal</keyword>
<sequence precursor="true">MRILAYGLTMALTVTGFSGSAQAETKDIVDTAVSANSFGTLVTAVKAAGLVETLKGDGPFTVFAPTDEAFAKLPKGTVETLLKPENKELLTSILTYHVVAGEVKAADVVKLTGAATVNGQHVDVSTADGVMIDGANVVMTDILCSNGVIHVIDAVILPEDKSIVGVAQEAEVFKTLIAAASAAGLAGVLDQEGPFTVFAPTDEAFAKLPEGTVENLLKPENKNQLAAILKYHVVAGKVYAADALKAKHAKTLEGNAVTISINEGAAQVNNANLIKTDIDASNGVIHVIDSVLLPPTKQKSHSKSVSQKSCQSATHVTTSTPQWHSRQANTRSRRLMRRSY</sequence>
<dbReference type="OrthoDB" id="9800666at2"/>
<dbReference type="InterPro" id="IPR036378">
    <property type="entry name" value="FAS1_dom_sf"/>
</dbReference>
<feature type="compositionally biased region" description="Polar residues" evidence="1">
    <location>
        <begin position="313"/>
        <end position="330"/>
    </location>
</feature>
<organism evidence="4 5">
    <name type="scientific">Thalassoglobus polymorphus</name>
    <dbReference type="NCBI Taxonomy" id="2527994"/>
    <lineage>
        <taxon>Bacteria</taxon>
        <taxon>Pseudomonadati</taxon>
        <taxon>Planctomycetota</taxon>
        <taxon>Planctomycetia</taxon>
        <taxon>Planctomycetales</taxon>
        <taxon>Planctomycetaceae</taxon>
        <taxon>Thalassoglobus</taxon>
    </lineage>
</organism>
<keyword evidence="5" id="KW-1185">Reference proteome</keyword>
<dbReference type="InterPro" id="IPR000782">
    <property type="entry name" value="FAS1_domain"/>
</dbReference>
<dbReference type="SUPFAM" id="SSF82153">
    <property type="entry name" value="FAS1 domain"/>
    <property type="match status" value="2"/>
</dbReference>
<feature type="compositionally biased region" description="Basic residues" evidence="1">
    <location>
        <begin position="331"/>
        <end position="340"/>
    </location>
</feature>
<dbReference type="Proteomes" id="UP000315724">
    <property type="component" value="Chromosome"/>
</dbReference>
<dbReference type="Gene3D" id="2.30.180.10">
    <property type="entry name" value="FAS1 domain"/>
    <property type="match status" value="2"/>
</dbReference>
<dbReference type="KEGG" id="tpol:Mal48_05690"/>
<feature type="compositionally biased region" description="Low complexity" evidence="1">
    <location>
        <begin position="303"/>
        <end position="312"/>
    </location>
</feature>
<dbReference type="PANTHER" id="PTHR10900:SF77">
    <property type="entry name" value="FI19380P1"/>
    <property type="match status" value="1"/>
</dbReference>
<evidence type="ECO:0000256" key="2">
    <source>
        <dbReference type="SAM" id="SignalP"/>
    </source>
</evidence>
<evidence type="ECO:0000313" key="5">
    <source>
        <dbReference type="Proteomes" id="UP000315724"/>
    </source>
</evidence>
<evidence type="ECO:0000256" key="1">
    <source>
        <dbReference type="SAM" id="MobiDB-lite"/>
    </source>
</evidence>
<feature type="domain" description="FAS1" evidence="3">
    <location>
        <begin position="160"/>
        <end position="292"/>
    </location>
</feature>
<dbReference type="EMBL" id="CP036267">
    <property type="protein sequence ID" value="QDT31336.1"/>
    <property type="molecule type" value="Genomic_DNA"/>
</dbReference>
<dbReference type="PANTHER" id="PTHR10900">
    <property type="entry name" value="PERIOSTIN-RELATED"/>
    <property type="match status" value="1"/>
</dbReference>
<feature type="signal peptide" evidence="2">
    <location>
        <begin position="1"/>
        <end position="23"/>
    </location>
</feature>
<name>A0A517QI70_9PLAN</name>
<dbReference type="PROSITE" id="PS50213">
    <property type="entry name" value="FAS1"/>
    <property type="match status" value="2"/>
</dbReference>
<evidence type="ECO:0000259" key="3">
    <source>
        <dbReference type="PROSITE" id="PS50213"/>
    </source>
</evidence>